<evidence type="ECO:0000259" key="1">
    <source>
        <dbReference type="Pfam" id="PF13467"/>
    </source>
</evidence>
<accession>A0A1G7IIZ2</accession>
<organism evidence="2 3">
    <name type="scientific">Celeribacter baekdonensis</name>
    <dbReference type="NCBI Taxonomy" id="875171"/>
    <lineage>
        <taxon>Bacteria</taxon>
        <taxon>Pseudomonadati</taxon>
        <taxon>Pseudomonadota</taxon>
        <taxon>Alphaproteobacteria</taxon>
        <taxon>Rhodobacterales</taxon>
        <taxon>Roseobacteraceae</taxon>
        <taxon>Celeribacter</taxon>
    </lineage>
</organism>
<dbReference type="InterPro" id="IPR038268">
    <property type="entry name" value="RHH_sf"/>
</dbReference>
<dbReference type="OrthoDB" id="5458732at2"/>
<dbReference type="InterPro" id="IPR027373">
    <property type="entry name" value="RHH_dom"/>
</dbReference>
<dbReference type="RefSeq" id="WP_074642150.1">
    <property type="nucleotide sequence ID" value="NZ_FNBL01000002.1"/>
</dbReference>
<dbReference type="Gene3D" id="1.10.3990.20">
    <property type="entry name" value="protein bp1543"/>
    <property type="match status" value="1"/>
</dbReference>
<feature type="domain" description="Ribbon-helix-helix" evidence="1">
    <location>
        <begin position="16"/>
        <end position="82"/>
    </location>
</feature>
<gene>
    <name evidence="2" type="ORF">SAMN04488117_102350</name>
</gene>
<reference evidence="2 3" key="1">
    <citation type="submission" date="2016-10" db="EMBL/GenBank/DDBJ databases">
        <authorList>
            <person name="de Groot N.N."/>
        </authorList>
    </citation>
    <scope>NUCLEOTIDE SEQUENCE [LARGE SCALE GENOMIC DNA]</scope>
    <source>
        <strain evidence="2 3">DSM 27375</strain>
    </source>
</reference>
<keyword evidence="2" id="KW-0238">DNA-binding</keyword>
<proteinExistence type="predicted"/>
<evidence type="ECO:0000313" key="2">
    <source>
        <dbReference type="EMBL" id="SDF12687.1"/>
    </source>
</evidence>
<sequence length="132" mass="14575">MCELFIGADPTLWQSRTRSLRIDGVATSIRIETHFWETLEEIGARDGLSLAQLITKLWHEAMDADHDLGNFTSFLRVCCARYHALIAMGEISSDLSRPIAASPARAILAREAARRAMSGITPAPLTRPAKIN</sequence>
<name>A0A1G7IIZ2_9RHOB</name>
<protein>
    <submittedName>
        <fullName evidence="2">Predicted DNA-binding protein, contains Ribbon-helix-helix (RHH) domain</fullName>
    </submittedName>
</protein>
<dbReference type="GO" id="GO:0003677">
    <property type="term" value="F:DNA binding"/>
    <property type="evidence" value="ECO:0007669"/>
    <property type="project" value="UniProtKB-KW"/>
</dbReference>
<dbReference type="Proteomes" id="UP000182284">
    <property type="component" value="Unassembled WGS sequence"/>
</dbReference>
<dbReference type="Pfam" id="PF13467">
    <property type="entry name" value="RHH_4"/>
    <property type="match status" value="1"/>
</dbReference>
<dbReference type="AlphaFoldDB" id="A0A1G7IIZ2"/>
<dbReference type="EMBL" id="FNBL01000002">
    <property type="protein sequence ID" value="SDF12687.1"/>
    <property type="molecule type" value="Genomic_DNA"/>
</dbReference>
<evidence type="ECO:0000313" key="3">
    <source>
        <dbReference type="Proteomes" id="UP000182284"/>
    </source>
</evidence>